<keyword evidence="3" id="KW-1185">Reference proteome</keyword>
<accession>J3LXX4</accession>
<name>J3LXX4_ORYBR</name>
<dbReference type="Proteomes" id="UP000006038">
    <property type="component" value="Chromosome 4"/>
</dbReference>
<evidence type="ECO:0000313" key="3">
    <source>
        <dbReference type="Proteomes" id="UP000006038"/>
    </source>
</evidence>
<proteinExistence type="predicted"/>
<evidence type="ECO:0000313" key="2">
    <source>
        <dbReference type="EnsemblPlants" id="OB04G19990.1"/>
    </source>
</evidence>
<feature type="region of interest" description="Disordered" evidence="1">
    <location>
        <begin position="1"/>
        <end position="22"/>
    </location>
</feature>
<dbReference type="EnsemblPlants" id="OB04G19990.1">
    <property type="protein sequence ID" value="OB04G19990.1"/>
    <property type="gene ID" value="OB04G19990"/>
</dbReference>
<protein>
    <submittedName>
        <fullName evidence="2">Uncharacterized protein</fullName>
    </submittedName>
</protein>
<reference evidence="2" key="1">
    <citation type="journal article" date="2013" name="Nat. Commun.">
        <title>Whole-genome sequencing of Oryza brachyantha reveals mechanisms underlying Oryza genome evolution.</title>
        <authorList>
            <person name="Chen J."/>
            <person name="Huang Q."/>
            <person name="Gao D."/>
            <person name="Wang J."/>
            <person name="Lang Y."/>
            <person name="Liu T."/>
            <person name="Li B."/>
            <person name="Bai Z."/>
            <person name="Luis Goicoechea J."/>
            <person name="Liang C."/>
            <person name="Chen C."/>
            <person name="Zhang W."/>
            <person name="Sun S."/>
            <person name="Liao Y."/>
            <person name="Zhang X."/>
            <person name="Yang L."/>
            <person name="Song C."/>
            <person name="Wang M."/>
            <person name="Shi J."/>
            <person name="Liu G."/>
            <person name="Liu J."/>
            <person name="Zhou H."/>
            <person name="Zhou W."/>
            <person name="Yu Q."/>
            <person name="An N."/>
            <person name="Chen Y."/>
            <person name="Cai Q."/>
            <person name="Wang B."/>
            <person name="Liu B."/>
            <person name="Min J."/>
            <person name="Huang Y."/>
            <person name="Wu H."/>
            <person name="Li Z."/>
            <person name="Zhang Y."/>
            <person name="Yin Y."/>
            <person name="Song W."/>
            <person name="Jiang J."/>
            <person name="Jackson S.A."/>
            <person name="Wing R.A."/>
            <person name="Wang J."/>
            <person name="Chen M."/>
        </authorList>
    </citation>
    <scope>NUCLEOTIDE SEQUENCE [LARGE SCALE GENOMIC DNA]</scope>
    <source>
        <strain evidence="2">cv. IRGC 101232</strain>
    </source>
</reference>
<dbReference type="HOGENOM" id="CLU_1449786_0_0_1"/>
<evidence type="ECO:0000256" key="1">
    <source>
        <dbReference type="SAM" id="MobiDB-lite"/>
    </source>
</evidence>
<dbReference type="AlphaFoldDB" id="J3LXX4"/>
<feature type="compositionally biased region" description="Gly residues" evidence="1">
    <location>
        <begin position="1"/>
        <end position="10"/>
    </location>
</feature>
<reference evidence="2" key="2">
    <citation type="submission" date="2013-04" db="UniProtKB">
        <authorList>
            <consortium name="EnsemblPlants"/>
        </authorList>
    </citation>
    <scope>IDENTIFICATION</scope>
</reference>
<dbReference type="Gramene" id="OB04G19990.1">
    <property type="protein sequence ID" value="OB04G19990.1"/>
    <property type="gene ID" value="OB04G19990"/>
</dbReference>
<organism evidence="2">
    <name type="scientific">Oryza brachyantha</name>
    <name type="common">malo sina</name>
    <dbReference type="NCBI Taxonomy" id="4533"/>
    <lineage>
        <taxon>Eukaryota</taxon>
        <taxon>Viridiplantae</taxon>
        <taxon>Streptophyta</taxon>
        <taxon>Embryophyta</taxon>
        <taxon>Tracheophyta</taxon>
        <taxon>Spermatophyta</taxon>
        <taxon>Magnoliopsida</taxon>
        <taxon>Liliopsida</taxon>
        <taxon>Poales</taxon>
        <taxon>Poaceae</taxon>
        <taxon>BOP clade</taxon>
        <taxon>Oryzoideae</taxon>
        <taxon>Oryzeae</taxon>
        <taxon>Oryzinae</taxon>
        <taxon>Oryza</taxon>
    </lineage>
</organism>
<sequence length="187" mass="18936">MEPGGAGLGGASSQPQRSLCGVGNAARGRPEVLMPVPEEDAGVDLLKNDAVLRLAAMVKAGAGSLLRPFMYGGVAVAVEPDEVSSSAIGGGGCSKVAEDAEASVLLVSRRHVEAVLMISVGDTKTTASATTTARAMTMSRASNRMTSRASKSAKTTAAKLATTEVAVDVAKGTESPSILCNKTEEQD</sequence>